<dbReference type="RefSeq" id="XP_007751849.1">
    <property type="nucleotide sequence ID" value="XM_007753659.1"/>
</dbReference>
<accession>W9VKT8</accession>
<evidence type="ECO:0000256" key="5">
    <source>
        <dbReference type="ARBA" id="ARBA00023163"/>
    </source>
</evidence>
<evidence type="ECO:0000256" key="4">
    <source>
        <dbReference type="ARBA" id="ARBA00023125"/>
    </source>
</evidence>
<evidence type="ECO:0000256" key="3">
    <source>
        <dbReference type="ARBA" id="ARBA00023015"/>
    </source>
</evidence>
<dbReference type="Gene3D" id="4.10.240.10">
    <property type="entry name" value="Zn(2)-C6 fungal-type DNA-binding domain"/>
    <property type="match status" value="1"/>
</dbReference>
<protein>
    <recommendedName>
        <fullName evidence="7">Zn(2)-C6 fungal-type domain-containing protein</fullName>
    </recommendedName>
</protein>
<dbReference type="GO" id="GO:0008270">
    <property type="term" value="F:zinc ion binding"/>
    <property type="evidence" value="ECO:0007669"/>
    <property type="project" value="InterPro"/>
</dbReference>
<dbReference type="GO" id="GO:0000981">
    <property type="term" value="F:DNA-binding transcription factor activity, RNA polymerase II-specific"/>
    <property type="evidence" value="ECO:0007669"/>
    <property type="project" value="InterPro"/>
</dbReference>
<keyword evidence="3" id="KW-0805">Transcription regulation</keyword>
<keyword evidence="9" id="KW-1185">Reference proteome</keyword>
<keyword evidence="6" id="KW-0539">Nucleus</keyword>
<reference evidence="8 9" key="1">
    <citation type="submission" date="2013-03" db="EMBL/GenBank/DDBJ databases">
        <title>The Genome Sequence of Cladophialophora psammophila CBS 110553.</title>
        <authorList>
            <consortium name="The Broad Institute Genomics Platform"/>
            <person name="Cuomo C."/>
            <person name="de Hoog S."/>
            <person name="Gorbushina A."/>
            <person name="Walker B."/>
            <person name="Young S.K."/>
            <person name="Zeng Q."/>
            <person name="Gargeya S."/>
            <person name="Fitzgerald M."/>
            <person name="Haas B."/>
            <person name="Abouelleil A."/>
            <person name="Allen A.W."/>
            <person name="Alvarado L."/>
            <person name="Arachchi H.M."/>
            <person name="Berlin A.M."/>
            <person name="Chapman S.B."/>
            <person name="Gainer-Dewar J."/>
            <person name="Goldberg J."/>
            <person name="Griggs A."/>
            <person name="Gujja S."/>
            <person name="Hansen M."/>
            <person name="Howarth C."/>
            <person name="Imamovic A."/>
            <person name="Ireland A."/>
            <person name="Larimer J."/>
            <person name="McCowan C."/>
            <person name="Murphy C."/>
            <person name="Pearson M."/>
            <person name="Poon T.W."/>
            <person name="Priest M."/>
            <person name="Roberts A."/>
            <person name="Saif S."/>
            <person name="Shea T."/>
            <person name="Sisk P."/>
            <person name="Sykes S."/>
            <person name="Wortman J."/>
            <person name="Nusbaum C."/>
            <person name="Birren B."/>
        </authorList>
    </citation>
    <scope>NUCLEOTIDE SEQUENCE [LARGE SCALE GENOMIC DNA]</scope>
    <source>
        <strain evidence="8 9">CBS 110553</strain>
    </source>
</reference>
<sequence length="528" mass="59944">MVKSTGTVARRRYAPKSKGGCQTCKSRHVRCDQLRPRCSACKKSARQCRYDAATPGFQESTGGEAAIKVVLWEPTELKVSARRLAHTPGQSPEEYRALKYFRDVVAERLAGYFDASFWTGLTFQVAQTVGPLRHAMIALASHWENVVVPGMHKRSTADWECDNFALQQYTLAIAEMRKSLEQASKPSTVELLISNLLFICLEMFQNHYESALRQLSSGLYLFCEWHTNHGEADTRERGSSEQSEELEVQLGHIFKRLMTQSLLFPVRRMDKRLLVPELTPRLPRVPEKFDTPDQARDSFNDCMGSIIHGVKSRHAPSPQRCADGSNFLRRWSTAFADFRARGEQNLSELERRNCVILEMQRLAVYLWALASSFASEMEFDAWIPEFSRLVALGSYLVKTKRLTVPQGRILHYPKFDIGLILPLYLVASRCRDPRLRRQAIEVLHNGPKQEGIWNSAILASIAERIIEIEEGGLTKVKDCTDVPACARIRLEDATILTADRKVATVFARQGIDGYPESEMLYEMISYTG</sequence>
<dbReference type="AlphaFoldDB" id="W9VKT8"/>
<dbReference type="Proteomes" id="UP000019471">
    <property type="component" value="Unassembled WGS sequence"/>
</dbReference>
<dbReference type="SMART" id="SM00066">
    <property type="entry name" value="GAL4"/>
    <property type="match status" value="1"/>
</dbReference>
<dbReference type="eggNOG" id="ENOG502SM93">
    <property type="taxonomic scope" value="Eukaryota"/>
</dbReference>
<dbReference type="EMBL" id="AMGX01000042">
    <property type="protein sequence ID" value="EXJ53640.1"/>
    <property type="molecule type" value="Genomic_DNA"/>
</dbReference>
<dbReference type="SUPFAM" id="SSF57701">
    <property type="entry name" value="Zn2/Cys6 DNA-binding domain"/>
    <property type="match status" value="1"/>
</dbReference>
<dbReference type="Pfam" id="PF00172">
    <property type="entry name" value="Zn_clus"/>
    <property type="match status" value="1"/>
</dbReference>
<organism evidence="8 9">
    <name type="scientific">Cladophialophora psammophila CBS 110553</name>
    <dbReference type="NCBI Taxonomy" id="1182543"/>
    <lineage>
        <taxon>Eukaryota</taxon>
        <taxon>Fungi</taxon>
        <taxon>Dikarya</taxon>
        <taxon>Ascomycota</taxon>
        <taxon>Pezizomycotina</taxon>
        <taxon>Eurotiomycetes</taxon>
        <taxon>Chaetothyriomycetidae</taxon>
        <taxon>Chaetothyriales</taxon>
        <taxon>Herpotrichiellaceae</taxon>
        <taxon>Cladophialophora</taxon>
    </lineage>
</organism>
<dbReference type="GeneID" id="19197776"/>
<dbReference type="InterPro" id="IPR001138">
    <property type="entry name" value="Zn2Cys6_DnaBD"/>
</dbReference>
<keyword evidence="1" id="KW-0479">Metal-binding</keyword>
<gene>
    <name evidence="8" type="ORF">A1O5_13091</name>
</gene>
<evidence type="ECO:0000256" key="2">
    <source>
        <dbReference type="ARBA" id="ARBA00022833"/>
    </source>
</evidence>
<evidence type="ECO:0000313" key="8">
    <source>
        <dbReference type="EMBL" id="EXJ53640.1"/>
    </source>
</evidence>
<dbReference type="STRING" id="1182543.W9VKT8"/>
<dbReference type="InterPro" id="IPR036864">
    <property type="entry name" value="Zn2-C6_fun-type_DNA-bd_sf"/>
</dbReference>
<keyword evidence="4" id="KW-0238">DNA-binding</keyword>
<dbReference type="OrthoDB" id="2593732at2759"/>
<dbReference type="PANTHER" id="PTHR36206:SF16">
    <property type="entry name" value="TRANSCRIPTION FACTOR DOMAIN-CONTAINING PROTEIN-RELATED"/>
    <property type="match status" value="1"/>
</dbReference>
<dbReference type="PROSITE" id="PS50048">
    <property type="entry name" value="ZN2_CY6_FUNGAL_2"/>
    <property type="match status" value="1"/>
</dbReference>
<dbReference type="InterPro" id="IPR052360">
    <property type="entry name" value="Transcr_Regulatory_Proteins"/>
</dbReference>
<dbReference type="HOGENOM" id="CLU_011409_6_0_1"/>
<dbReference type="CDD" id="cd00067">
    <property type="entry name" value="GAL4"/>
    <property type="match status" value="1"/>
</dbReference>
<proteinExistence type="predicted"/>
<evidence type="ECO:0000256" key="1">
    <source>
        <dbReference type="ARBA" id="ARBA00022723"/>
    </source>
</evidence>
<evidence type="ECO:0000313" key="9">
    <source>
        <dbReference type="Proteomes" id="UP000019471"/>
    </source>
</evidence>
<name>W9VKT8_9EURO</name>
<comment type="caution">
    <text evidence="8">The sequence shown here is derived from an EMBL/GenBank/DDBJ whole genome shotgun (WGS) entry which is preliminary data.</text>
</comment>
<evidence type="ECO:0000256" key="6">
    <source>
        <dbReference type="ARBA" id="ARBA00023242"/>
    </source>
</evidence>
<dbReference type="PANTHER" id="PTHR36206">
    <property type="entry name" value="ASPERCRYPTIN BIOSYNTHESIS CLUSTER-SPECIFIC TRANSCRIPTION REGULATOR ATNN-RELATED"/>
    <property type="match status" value="1"/>
</dbReference>
<evidence type="ECO:0000259" key="7">
    <source>
        <dbReference type="PROSITE" id="PS50048"/>
    </source>
</evidence>
<keyword evidence="2" id="KW-0862">Zinc</keyword>
<dbReference type="GO" id="GO:0003677">
    <property type="term" value="F:DNA binding"/>
    <property type="evidence" value="ECO:0007669"/>
    <property type="project" value="UniProtKB-KW"/>
</dbReference>
<dbReference type="PROSITE" id="PS00463">
    <property type="entry name" value="ZN2_CY6_FUNGAL_1"/>
    <property type="match status" value="1"/>
</dbReference>
<keyword evidence="5" id="KW-0804">Transcription</keyword>
<feature type="domain" description="Zn(2)-C6 fungal-type" evidence="7">
    <location>
        <begin position="20"/>
        <end position="50"/>
    </location>
</feature>